<evidence type="ECO:0000313" key="1">
    <source>
        <dbReference type="EMBL" id="AAY21095.1"/>
    </source>
</evidence>
<gene>
    <name evidence="1" type="ordered locus">SACOL0729</name>
</gene>
<dbReference type="KEGG" id="sac:SACOL0729"/>
<accession>A0A0H2X212</accession>
<dbReference type="AlphaFoldDB" id="A0A0H2X212"/>
<dbReference type="EMBL" id="CP000046">
    <property type="protein sequence ID" value="AAY21095.1"/>
    <property type="molecule type" value="Genomic_DNA"/>
</dbReference>
<sequence>MMLQLFLMKIALNDFENDKSVLFIFLKNHFYEEMCVLSN</sequence>
<proteinExistence type="predicted"/>
<protein>
    <submittedName>
        <fullName evidence="1">Uncharacterized protein</fullName>
    </submittedName>
</protein>
<reference evidence="1 2" key="1">
    <citation type="journal article" date="2005" name="J. Bacteriol.">
        <title>Insights on evolution of virulence and resistance from the complete genome analysis of an early methicillin-resistant Staphylococcus aureus strain and a biofilm-producing methicillin-resistant Staphylococcus epidermidis strain.</title>
        <authorList>
            <person name="Gill S.R."/>
            <person name="Fouts D.E."/>
            <person name="Archer G.L."/>
            <person name="Mongodin E.F."/>
            <person name="Deboy R.T."/>
            <person name="Ravel J."/>
            <person name="Paulsen I.T."/>
            <person name="Kolonay J.F."/>
            <person name="Brinkac L."/>
            <person name="Beanan M."/>
            <person name="Dodson R.J."/>
            <person name="Daugherty S.C."/>
            <person name="Madupu R."/>
            <person name="Angiuoli S.V."/>
            <person name="Durkin A.S."/>
            <person name="Haft D.H."/>
            <person name="Vamathevan J."/>
            <person name="Khouri H."/>
            <person name="Utterback T."/>
            <person name="Lee C."/>
            <person name="Dimitrov G."/>
            <person name="Jiang L."/>
            <person name="Qin H."/>
            <person name="Weidman J."/>
            <person name="Tran K."/>
            <person name="Kang K."/>
            <person name="Hance I.R."/>
            <person name="Nelson K.E."/>
            <person name="Fraser C.M."/>
        </authorList>
    </citation>
    <scope>NUCLEOTIDE SEQUENCE [LARGE SCALE GENOMIC DNA]</scope>
    <source>
        <strain evidence="1 2">COL</strain>
    </source>
</reference>
<evidence type="ECO:0000313" key="2">
    <source>
        <dbReference type="Proteomes" id="UP000000530"/>
    </source>
</evidence>
<organism evidence="1 2">
    <name type="scientific">Staphylococcus aureus (strain COL)</name>
    <dbReference type="NCBI Taxonomy" id="93062"/>
    <lineage>
        <taxon>Bacteria</taxon>
        <taxon>Bacillati</taxon>
        <taxon>Bacillota</taxon>
        <taxon>Bacilli</taxon>
        <taxon>Bacillales</taxon>
        <taxon>Staphylococcaceae</taxon>
        <taxon>Staphylococcus</taxon>
    </lineage>
</organism>
<name>A0A0H2X212_STAAC</name>
<dbReference type="HOGENOM" id="CLU_3317256_0_0_9"/>
<dbReference type="Proteomes" id="UP000000530">
    <property type="component" value="Chromosome"/>
</dbReference>